<evidence type="ECO:0000313" key="2">
    <source>
        <dbReference type="EMBL" id="CAA2962138.1"/>
    </source>
</evidence>
<evidence type="ECO:0000313" key="3">
    <source>
        <dbReference type="Proteomes" id="UP000594638"/>
    </source>
</evidence>
<evidence type="ECO:0000256" key="1">
    <source>
        <dbReference type="SAM" id="Coils"/>
    </source>
</evidence>
<name>A0A8S0Q6K5_OLEEU</name>
<comment type="caution">
    <text evidence="2">The sequence shown here is derived from an EMBL/GenBank/DDBJ whole genome shotgun (WGS) entry which is preliminary data.</text>
</comment>
<gene>
    <name evidence="2" type="ORF">OLEA9_A060881</name>
</gene>
<feature type="non-terminal residue" evidence="2">
    <location>
        <position position="1"/>
    </location>
</feature>
<proteinExistence type="predicted"/>
<dbReference type="Proteomes" id="UP000594638">
    <property type="component" value="Unassembled WGS sequence"/>
</dbReference>
<keyword evidence="3" id="KW-1185">Reference proteome</keyword>
<dbReference type="AlphaFoldDB" id="A0A8S0Q6K5"/>
<sequence length="167" mass="18569">AFKASKSKQAELGSVVEQLTSTNKVLTTEVHLCWSKVNALTKRVENSDNLQKIALTALEAANKKKTELKAKVEELTSEVADLKQWLEEIGPAAVDEYIAHFHETAKYDGLRMYSRGVAYNEVFKRLVKLYPELDLASMMEEFIPAEPSTFTDDKVGSKAVSDEGNVA</sequence>
<feature type="coiled-coil region" evidence="1">
    <location>
        <begin position="55"/>
        <end position="85"/>
    </location>
</feature>
<protein>
    <submittedName>
        <fullName evidence="2">Uncharacterized protein</fullName>
    </submittedName>
</protein>
<organism evidence="2 3">
    <name type="scientific">Olea europaea subsp. europaea</name>
    <dbReference type="NCBI Taxonomy" id="158383"/>
    <lineage>
        <taxon>Eukaryota</taxon>
        <taxon>Viridiplantae</taxon>
        <taxon>Streptophyta</taxon>
        <taxon>Embryophyta</taxon>
        <taxon>Tracheophyta</taxon>
        <taxon>Spermatophyta</taxon>
        <taxon>Magnoliopsida</taxon>
        <taxon>eudicotyledons</taxon>
        <taxon>Gunneridae</taxon>
        <taxon>Pentapetalae</taxon>
        <taxon>asterids</taxon>
        <taxon>lamiids</taxon>
        <taxon>Lamiales</taxon>
        <taxon>Oleaceae</taxon>
        <taxon>Oleeae</taxon>
        <taxon>Olea</taxon>
    </lineage>
</organism>
<dbReference type="EMBL" id="CACTIH010000755">
    <property type="protein sequence ID" value="CAA2962138.1"/>
    <property type="molecule type" value="Genomic_DNA"/>
</dbReference>
<dbReference type="Gramene" id="OE9A060881T1">
    <property type="protein sequence ID" value="OE9A060881C1"/>
    <property type="gene ID" value="OE9A060881"/>
</dbReference>
<reference evidence="2 3" key="1">
    <citation type="submission" date="2019-12" db="EMBL/GenBank/DDBJ databases">
        <authorList>
            <person name="Alioto T."/>
            <person name="Alioto T."/>
            <person name="Gomez Garrido J."/>
        </authorList>
    </citation>
    <scope>NUCLEOTIDE SEQUENCE [LARGE SCALE GENOMIC DNA]</scope>
</reference>
<accession>A0A8S0Q6K5</accession>
<keyword evidence="1" id="KW-0175">Coiled coil</keyword>